<organism evidence="2">
    <name type="scientific">Schizaphis graminum</name>
    <name type="common">Green bug aphid</name>
    <dbReference type="NCBI Taxonomy" id="13262"/>
    <lineage>
        <taxon>Eukaryota</taxon>
        <taxon>Metazoa</taxon>
        <taxon>Ecdysozoa</taxon>
        <taxon>Arthropoda</taxon>
        <taxon>Hexapoda</taxon>
        <taxon>Insecta</taxon>
        <taxon>Pterygota</taxon>
        <taxon>Neoptera</taxon>
        <taxon>Paraneoptera</taxon>
        <taxon>Hemiptera</taxon>
        <taxon>Sternorrhyncha</taxon>
        <taxon>Aphidomorpha</taxon>
        <taxon>Aphidoidea</taxon>
        <taxon>Aphididae</taxon>
        <taxon>Aphidini</taxon>
        <taxon>Schizaphis</taxon>
    </lineage>
</organism>
<evidence type="ECO:0000313" key="2">
    <source>
        <dbReference type="EMBL" id="MBY25804.1"/>
    </source>
</evidence>
<accession>A0A2S2P8Q4</accession>
<dbReference type="InterPro" id="IPR052993">
    <property type="entry name" value="CFA-57"/>
</dbReference>
<evidence type="ECO:0000256" key="1">
    <source>
        <dbReference type="SAM" id="MobiDB-lite"/>
    </source>
</evidence>
<name>A0A2S2P8Q4_SCHGA</name>
<gene>
    <name evidence="2" type="primary">WDR65_1</name>
    <name evidence="2" type="ORF">g.9514</name>
</gene>
<dbReference type="PANTHER" id="PTHR32215:SF0">
    <property type="entry name" value="CILIA- AND FLAGELLA-ASSOCIATED PROTEIN 57"/>
    <property type="match status" value="1"/>
</dbReference>
<protein>
    <submittedName>
        <fullName evidence="2">WD repeat-containing protein 65</fullName>
    </submittedName>
</protein>
<reference evidence="2" key="1">
    <citation type="submission" date="2018-04" db="EMBL/GenBank/DDBJ databases">
        <title>Transcriptome of Schizaphis graminum biotype I.</title>
        <authorList>
            <person name="Scully E.D."/>
            <person name="Geib S.M."/>
            <person name="Palmer N.A."/>
            <person name="Koch K."/>
            <person name="Bradshaw J."/>
            <person name="Heng-Moss T."/>
            <person name="Sarath G."/>
        </authorList>
    </citation>
    <scope>NUCLEOTIDE SEQUENCE</scope>
</reference>
<dbReference type="AlphaFoldDB" id="A0A2S2P8Q4"/>
<sequence>MESEMLDMTAVAKQMQLRISEQRDKLKACGLELDKKEQTIRDVNRVVKNIRVDIQSASEHYQNSAKLKEAVKDLFIKYGNTKTFEISKYEEHDTKMEFTRQRKFLEQSIISLKNRVNVCAKKDDSYNKIMEENMILIETINKLRQELKTNHKKYDNLKSILKIKESKNHTTNKQAKNNNLQAIENLDADEKTA</sequence>
<feature type="compositionally biased region" description="Polar residues" evidence="1">
    <location>
        <begin position="169"/>
        <end position="182"/>
    </location>
</feature>
<dbReference type="EMBL" id="GGMR01013185">
    <property type="protein sequence ID" value="MBY25804.1"/>
    <property type="molecule type" value="Transcribed_RNA"/>
</dbReference>
<proteinExistence type="predicted"/>
<feature type="region of interest" description="Disordered" evidence="1">
    <location>
        <begin position="168"/>
        <end position="193"/>
    </location>
</feature>
<dbReference type="PANTHER" id="PTHR32215">
    <property type="entry name" value="CILIA- AND FLAGELLA-ASSOCIATED PROTEIN 57"/>
    <property type="match status" value="1"/>
</dbReference>